<evidence type="ECO:0000313" key="9">
    <source>
        <dbReference type="EMBL" id="VVC99940.1"/>
    </source>
</evidence>
<dbReference type="GO" id="GO:0005886">
    <property type="term" value="C:plasma membrane"/>
    <property type="evidence" value="ECO:0007669"/>
    <property type="project" value="UniProtKB-SubCell"/>
</dbReference>
<proteinExistence type="inferred from homology"/>
<accession>A0A5E4QQH7</accession>
<organism evidence="9 10">
    <name type="scientific">Leptidea sinapis</name>
    <dbReference type="NCBI Taxonomy" id="189913"/>
    <lineage>
        <taxon>Eukaryota</taxon>
        <taxon>Metazoa</taxon>
        <taxon>Ecdysozoa</taxon>
        <taxon>Arthropoda</taxon>
        <taxon>Hexapoda</taxon>
        <taxon>Insecta</taxon>
        <taxon>Pterygota</taxon>
        <taxon>Neoptera</taxon>
        <taxon>Endopterygota</taxon>
        <taxon>Lepidoptera</taxon>
        <taxon>Glossata</taxon>
        <taxon>Ditrysia</taxon>
        <taxon>Papilionoidea</taxon>
        <taxon>Pieridae</taxon>
        <taxon>Dismorphiinae</taxon>
        <taxon>Leptidea</taxon>
    </lineage>
</organism>
<evidence type="ECO:0000256" key="3">
    <source>
        <dbReference type="ARBA" id="ARBA00022475"/>
    </source>
</evidence>
<keyword evidence="4 8" id="KW-0812">Transmembrane</keyword>
<protein>
    <recommendedName>
        <fullName evidence="11">Scavenger receptor class B member 1</fullName>
    </recommendedName>
</protein>
<sequence>MKPNNNGCEGLGKTTSSRLTLSMVLGSLLIVVGALSLVNNSLHIIAKYLTRMSPGTMFYDILNQPNIPGAYVHTYIFNVTNGDKFLSGEDHNLKVEEVGPFTYQELRTNQDFELDEEAGVMRYTPNITTRFIPELSIADPKDVNVTVPNIAMLAMTSYVSSFPSWSRATFNLLANRLNSKSMMEVDVYSYLWGYKEPLIQLVHTALPGWITFAKMGILDRLYDSGKVRLELGAKNEDKFLIKKINGEGGLTEIGYADPSRRNRCNSLIDTYEGIVYPVDITPDTPLRVYRSAFCRFLDLEYQGSVPMDFGPEGFVYRFSKTTFNKTRGNECLADRPGILDGITDLSPCFFGLGLGLSNAHFLHGDPKIYERVEGIRPDEQEHGSEIIIDPKLGAVLTTKLTLQVNLIMGNVKFNSAARPFSNLILPVAYFKIIQPQMSEENAGKFWKLYVLLPYIFHTCEVVFIIAGMLLLAFNAKRYYCTRLVNEKQMQFKLDNIKPCNIIQDEPLLDQKIRE</sequence>
<dbReference type="Pfam" id="PF01130">
    <property type="entry name" value="CD36"/>
    <property type="match status" value="1"/>
</dbReference>
<dbReference type="EMBL" id="FZQP02004433">
    <property type="protein sequence ID" value="VVC99940.1"/>
    <property type="molecule type" value="Genomic_DNA"/>
</dbReference>
<evidence type="ECO:0008006" key="11">
    <source>
        <dbReference type="Google" id="ProtNLM"/>
    </source>
</evidence>
<evidence type="ECO:0000313" key="10">
    <source>
        <dbReference type="Proteomes" id="UP000324832"/>
    </source>
</evidence>
<dbReference type="PANTHER" id="PTHR11923">
    <property type="entry name" value="SCAVENGER RECEPTOR CLASS B TYPE-1 SR-B1"/>
    <property type="match status" value="1"/>
</dbReference>
<dbReference type="GO" id="GO:0005044">
    <property type="term" value="F:scavenger receptor activity"/>
    <property type="evidence" value="ECO:0007669"/>
    <property type="project" value="TreeGrafter"/>
</dbReference>
<evidence type="ECO:0000256" key="8">
    <source>
        <dbReference type="SAM" id="Phobius"/>
    </source>
</evidence>
<dbReference type="AlphaFoldDB" id="A0A5E4QQH7"/>
<evidence type="ECO:0000256" key="6">
    <source>
        <dbReference type="ARBA" id="ARBA00023136"/>
    </source>
</evidence>
<feature type="transmembrane region" description="Helical" evidence="8">
    <location>
        <begin position="20"/>
        <end position="42"/>
    </location>
</feature>
<dbReference type="InterPro" id="IPR002159">
    <property type="entry name" value="CD36_fam"/>
</dbReference>
<keyword evidence="7" id="KW-0325">Glycoprotein</keyword>
<dbReference type="GO" id="GO:0005737">
    <property type="term" value="C:cytoplasm"/>
    <property type="evidence" value="ECO:0007669"/>
    <property type="project" value="TreeGrafter"/>
</dbReference>
<comment type="similarity">
    <text evidence="2">Belongs to the CD36 family.</text>
</comment>
<dbReference type="PRINTS" id="PR01609">
    <property type="entry name" value="CD36FAMILY"/>
</dbReference>
<evidence type="ECO:0000256" key="7">
    <source>
        <dbReference type="ARBA" id="ARBA00023180"/>
    </source>
</evidence>
<keyword evidence="6 8" id="KW-0472">Membrane</keyword>
<gene>
    <name evidence="9" type="ORF">LSINAPIS_LOCUS10694</name>
</gene>
<keyword evidence="3" id="KW-1003">Cell membrane</keyword>
<evidence type="ECO:0000256" key="2">
    <source>
        <dbReference type="ARBA" id="ARBA00010532"/>
    </source>
</evidence>
<name>A0A5E4QQH7_9NEOP</name>
<keyword evidence="10" id="KW-1185">Reference proteome</keyword>
<comment type="subcellular location">
    <subcellularLocation>
        <location evidence="1">Cell membrane</location>
    </subcellularLocation>
</comment>
<evidence type="ECO:0000256" key="1">
    <source>
        <dbReference type="ARBA" id="ARBA00004236"/>
    </source>
</evidence>
<evidence type="ECO:0000256" key="5">
    <source>
        <dbReference type="ARBA" id="ARBA00022989"/>
    </source>
</evidence>
<dbReference type="PANTHER" id="PTHR11923:SF104">
    <property type="entry name" value="FI07620P"/>
    <property type="match status" value="1"/>
</dbReference>
<reference evidence="9 10" key="1">
    <citation type="submission" date="2017-07" db="EMBL/GenBank/DDBJ databases">
        <authorList>
            <person name="Talla V."/>
            <person name="Backstrom N."/>
        </authorList>
    </citation>
    <scope>NUCLEOTIDE SEQUENCE [LARGE SCALE GENOMIC DNA]</scope>
</reference>
<keyword evidence="5 8" id="KW-1133">Transmembrane helix</keyword>
<feature type="transmembrane region" description="Helical" evidence="8">
    <location>
        <begin position="454"/>
        <end position="473"/>
    </location>
</feature>
<dbReference type="Proteomes" id="UP000324832">
    <property type="component" value="Unassembled WGS sequence"/>
</dbReference>
<evidence type="ECO:0000256" key="4">
    <source>
        <dbReference type="ARBA" id="ARBA00022692"/>
    </source>
</evidence>